<dbReference type="Proteomes" id="UP000076643">
    <property type="component" value="Unassembled WGS sequence"/>
</dbReference>
<dbReference type="InterPro" id="IPR007497">
    <property type="entry name" value="SIMPL/DUF541"/>
</dbReference>
<evidence type="ECO:0000313" key="2">
    <source>
        <dbReference type="Proteomes" id="UP000076643"/>
    </source>
</evidence>
<gene>
    <name evidence="1" type="ORF">N475_22690</name>
</gene>
<dbReference type="Pfam" id="PF04402">
    <property type="entry name" value="SIMPL"/>
    <property type="match status" value="1"/>
</dbReference>
<dbReference type="EMBL" id="AUYB01000133">
    <property type="protein sequence ID" value="KZN31798.1"/>
    <property type="molecule type" value="Genomic_DNA"/>
</dbReference>
<dbReference type="PATRIC" id="fig|1365250.3.peg.4342"/>
<accession>A0A166V7E4</accession>
<dbReference type="GO" id="GO:0006974">
    <property type="term" value="P:DNA damage response"/>
    <property type="evidence" value="ECO:0007669"/>
    <property type="project" value="TreeGrafter"/>
</dbReference>
<comment type="caution">
    <text evidence="1">The sequence shown here is derived from an EMBL/GenBank/DDBJ whole genome shotgun (WGS) entry which is preliminary data.</text>
</comment>
<sequence>MLDGLDKFNVREGDVAASSLLTEPHINYTDDDNEIISGYVATRSLTVTLSKIDQINDFIDFALSVEVNEVEDIDLLSSKARQLREKVKLLAVKNAKEKGQSLVQAFDAELGKVYSINSSSNDSYYEYKTGGDIERITIVGSRVDPDDLAPGRYLQAKISFSATINVVFDLEVE</sequence>
<proteinExistence type="predicted"/>
<dbReference type="RefSeq" id="WP_227008499.1">
    <property type="nucleotide sequence ID" value="NZ_AQHB01000049.1"/>
</dbReference>
<name>A0A166V7E4_9GAMM</name>
<organism evidence="1 2">
    <name type="scientific">Pseudoalteromonas luteoviolacea DSM 6061</name>
    <dbReference type="NCBI Taxonomy" id="1365250"/>
    <lineage>
        <taxon>Bacteria</taxon>
        <taxon>Pseudomonadati</taxon>
        <taxon>Pseudomonadota</taxon>
        <taxon>Gammaproteobacteria</taxon>
        <taxon>Alteromonadales</taxon>
        <taxon>Pseudoalteromonadaceae</taxon>
        <taxon>Pseudoalteromonas</taxon>
    </lineage>
</organism>
<dbReference type="AlphaFoldDB" id="A0A166V7E4"/>
<dbReference type="PANTHER" id="PTHR34387:SF2">
    <property type="entry name" value="SLR1258 PROTEIN"/>
    <property type="match status" value="1"/>
</dbReference>
<protein>
    <submittedName>
        <fullName evidence="1">Uncharacterized protein</fullName>
    </submittedName>
</protein>
<dbReference type="Gene3D" id="3.30.110.170">
    <property type="entry name" value="Protein of unknown function (DUF541), domain 1"/>
    <property type="match status" value="1"/>
</dbReference>
<evidence type="ECO:0000313" key="1">
    <source>
        <dbReference type="EMBL" id="KZN31798.1"/>
    </source>
</evidence>
<dbReference type="InterPro" id="IPR052022">
    <property type="entry name" value="26kDa_periplasmic_antigen"/>
</dbReference>
<keyword evidence="2" id="KW-1185">Reference proteome</keyword>
<dbReference type="PANTHER" id="PTHR34387">
    <property type="entry name" value="SLR1258 PROTEIN"/>
    <property type="match status" value="1"/>
</dbReference>
<reference evidence="1 2" key="1">
    <citation type="submission" date="2013-07" db="EMBL/GenBank/DDBJ databases">
        <title>Comparative Genomic and Metabolomic Analysis of Twelve Strains of Pseudoalteromonas luteoviolacea.</title>
        <authorList>
            <person name="Vynne N.G."/>
            <person name="Mansson M."/>
            <person name="Gram L."/>
        </authorList>
    </citation>
    <scope>NUCLEOTIDE SEQUENCE [LARGE SCALE GENOMIC DNA]</scope>
    <source>
        <strain evidence="1 2">DSM 6061</strain>
    </source>
</reference>